<name>A0AAV4Q514_CAEEX</name>
<evidence type="ECO:0000313" key="1">
    <source>
        <dbReference type="EMBL" id="GIY03462.1"/>
    </source>
</evidence>
<reference evidence="1 2" key="1">
    <citation type="submission" date="2021-06" db="EMBL/GenBank/DDBJ databases">
        <title>Caerostris extrusa draft genome.</title>
        <authorList>
            <person name="Kono N."/>
            <person name="Arakawa K."/>
        </authorList>
    </citation>
    <scope>NUCLEOTIDE SEQUENCE [LARGE SCALE GENOMIC DNA]</scope>
</reference>
<proteinExistence type="predicted"/>
<evidence type="ECO:0000313" key="2">
    <source>
        <dbReference type="Proteomes" id="UP001054945"/>
    </source>
</evidence>
<sequence length="53" mass="6175">PCIDRPTLKSMSTYLGQCNKTDNRKSRNWHLRIASWCDGVGEWLVTSELSPWH</sequence>
<keyword evidence="2" id="KW-1185">Reference proteome</keyword>
<feature type="non-terminal residue" evidence="1">
    <location>
        <position position="1"/>
    </location>
</feature>
<accession>A0AAV4Q514</accession>
<dbReference type="AlphaFoldDB" id="A0AAV4Q514"/>
<dbReference type="EMBL" id="BPLR01005581">
    <property type="protein sequence ID" value="GIY03462.1"/>
    <property type="molecule type" value="Genomic_DNA"/>
</dbReference>
<protein>
    <submittedName>
        <fullName evidence="1">Uncharacterized protein</fullName>
    </submittedName>
</protein>
<gene>
    <name evidence="1" type="ORF">CEXT_322271</name>
</gene>
<organism evidence="1 2">
    <name type="scientific">Caerostris extrusa</name>
    <name type="common">Bark spider</name>
    <name type="synonym">Caerostris bankana</name>
    <dbReference type="NCBI Taxonomy" id="172846"/>
    <lineage>
        <taxon>Eukaryota</taxon>
        <taxon>Metazoa</taxon>
        <taxon>Ecdysozoa</taxon>
        <taxon>Arthropoda</taxon>
        <taxon>Chelicerata</taxon>
        <taxon>Arachnida</taxon>
        <taxon>Araneae</taxon>
        <taxon>Araneomorphae</taxon>
        <taxon>Entelegynae</taxon>
        <taxon>Araneoidea</taxon>
        <taxon>Araneidae</taxon>
        <taxon>Caerostris</taxon>
    </lineage>
</organism>
<dbReference type="Proteomes" id="UP001054945">
    <property type="component" value="Unassembled WGS sequence"/>
</dbReference>
<comment type="caution">
    <text evidence="1">The sequence shown here is derived from an EMBL/GenBank/DDBJ whole genome shotgun (WGS) entry which is preliminary data.</text>
</comment>